<keyword evidence="6" id="KW-0269">Exonuclease</keyword>
<evidence type="ECO:0000256" key="14">
    <source>
        <dbReference type="ARBA" id="ARBA00048988"/>
    </source>
</evidence>
<keyword evidence="1" id="KW-0540">Nuclease</keyword>
<keyword evidence="4 15" id="KW-0378">Hydrolase</keyword>
<feature type="compositionally biased region" description="Basic and acidic residues" evidence="16">
    <location>
        <begin position="930"/>
        <end position="945"/>
    </location>
</feature>
<name>A0A516GXE1_9PROT</name>
<evidence type="ECO:0000256" key="5">
    <source>
        <dbReference type="ARBA" id="ARBA00022806"/>
    </source>
</evidence>
<keyword evidence="8" id="KW-0238">DNA-binding</keyword>
<dbReference type="GO" id="GO:0005524">
    <property type="term" value="F:ATP binding"/>
    <property type="evidence" value="ECO:0007669"/>
    <property type="project" value="UniProtKB-UniRule"/>
</dbReference>
<evidence type="ECO:0000256" key="9">
    <source>
        <dbReference type="ARBA" id="ARBA00023204"/>
    </source>
</evidence>
<dbReference type="Pfam" id="PF12705">
    <property type="entry name" value="PDDEXK_1"/>
    <property type="match status" value="1"/>
</dbReference>
<dbReference type="NCBIfam" id="TIGR02784">
    <property type="entry name" value="addA_alphas"/>
    <property type="match status" value="1"/>
</dbReference>
<dbReference type="GO" id="GO:0000725">
    <property type="term" value="P:recombinational repair"/>
    <property type="evidence" value="ECO:0007669"/>
    <property type="project" value="TreeGrafter"/>
</dbReference>
<dbReference type="PROSITE" id="PS51217">
    <property type="entry name" value="UVRD_HELICASE_CTER"/>
    <property type="match status" value="1"/>
</dbReference>
<dbReference type="InterPro" id="IPR014017">
    <property type="entry name" value="DNA_helicase_UvrD-like_C"/>
</dbReference>
<keyword evidence="9" id="KW-0234">DNA repair</keyword>
<evidence type="ECO:0000313" key="19">
    <source>
        <dbReference type="EMBL" id="QDO96209.1"/>
    </source>
</evidence>
<dbReference type="Proteomes" id="UP000317496">
    <property type="component" value="Chromosome"/>
</dbReference>
<evidence type="ECO:0000256" key="7">
    <source>
        <dbReference type="ARBA" id="ARBA00022840"/>
    </source>
</evidence>
<evidence type="ECO:0000256" key="4">
    <source>
        <dbReference type="ARBA" id="ARBA00022801"/>
    </source>
</evidence>
<dbReference type="Gene3D" id="3.40.50.300">
    <property type="entry name" value="P-loop containing nucleotide triphosphate hydrolases"/>
    <property type="match status" value="3"/>
</dbReference>
<evidence type="ECO:0000256" key="8">
    <source>
        <dbReference type="ARBA" id="ARBA00023125"/>
    </source>
</evidence>
<accession>A0A516GXE1</accession>
<evidence type="ECO:0000256" key="15">
    <source>
        <dbReference type="PROSITE-ProRule" id="PRU00560"/>
    </source>
</evidence>
<sequence length="1165" mass="128574">MKPDTVKPDPELLTHTMNQRSAADPAQSAWVAANAGSGKTRVLVDRVTRLLLMGTRPSGILCLTFTKAAAAEMQLRLTDRLGKWTTLADAALKTDLFELLGRPVTESDMDSARRLFARTLESPGGLRLQTVHAFCEALLKRFPVEAQVQPGFAVADDGVTADLFETARKRVLGDGLSDAGFRPVIDFFAARVDDGRFADLLKALLGRRRDLALLLDAHGSAAGAIGALYAQLELPPDATRDLSIRLHIETMRLDDLRRAAAALCDGSVTDQKIGRPLADWLAAGLTADGFEDIWFSGFFTNEGKPRAKMATKTAEKIAPDCAEILTEEQGRLIALQQQLNALTVAEATAMLLRLGERLLTAYAALKTAHGLLDYDDLILRTRDLLVEPSQVPWVMFKLDRGIDHILVDEAQDTSPDQWAVVAALAEEFFSGTGARDDIHRRTIFAVGDVKQSIYSFQGARPQAFLDTYNDFRRRAEAVDQRLAQIPLEMSFRSAPAVLQLVDTVFADDAAKPGVVGDKPLHHKASRRDEAGRIELWPPFKPDPKAQSEPWETPLDYVGQKDPRKRLAEEIAAQIKRWMDNEEMLSSLGRRVQPGDVMILVRRRNVFFEAMVQELKAAGVPVAGADRMKLAEQIAVLDLLALGAFCLLPEDDLTLATVLKGPLFNFSEEDLFDLCWNRQQPRVWHELQRRAEERPLWRAANEELHKWLSRADLITPFALYAELLGAGGGRQRLVARLGRQANEPIDEFIAAALSYEREATPSLQGFIHWITRHEMVIKRDLDQGRNEVRVLTVHGAKGLEAPIVMLPDTCDLPQDQGGSGLLWGEAPTPEVHVAGPAAARAVPQLYWPMRKDNDTAVTAGLRSKRQAEQLEEYRRLLYVALTRARDRLYVCGYLGVRNADKGPPQGSWYDLVATGFDHLTPTTTIVLPWGDEARRFETNPDSRSEAEPTAAAAKPIAAPGWLQQPAPPEPVPPRPLSPSQPSRPDPAPLSPTAPDRLAGLVRGRLIHRMLQTLPDLPDDERAPAAARFLAHSGHGLDPASQSALLREVMALLGDPQFAAIFRPEARTEAPLAGRIGTRTVVGQVDRLLVTDEAVLVVDYKTNRPPPSSVSEVDPAYLDQMALYRGLLAQVFPSHRIEAALVWTHVARLMPLPNDLLDQRLAAFTAT</sequence>
<evidence type="ECO:0000256" key="2">
    <source>
        <dbReference type="ARBA" id="ARBA00022741"/>
    </source>
</evidence>
<dbReference type="InterPro" id="IPR011335">
    <property type="entry name" value="Restrct_endonuc-II-like"/>
</dbReference>
<proteinExistence type="predicted"/>
<dbReference type="PANTHER" id="PTHR11070">
    <property type="entry name" value="UVRD / RECB / PCRA DNA HELICASE FAMILY MEMBER"/>
    <property type="match status" value="1"/>
</dbReference>
<dbReference type="SUPFAM" id="SSF52540">
    <property type="entry name" value="P-loop containing nucleoside triphosphate hydrolases"/>
    <property type="match status" value="1"/>
</dbReference>
<dbReference type="InterPro" id="IPR014016">
    <property type="entry name" value="UvrD-like_ATP-bd"/>
</dbReference>
<evidence type="ECO:0000313" key="20">
    <source>
        <dbReference type="Proteomes" id="UP000317496"/>
    </source>
</evidence>
<feature type="compositionally biased region" description="Low complexity" evidence="16">
    <location>
        <begin position="946"/>
        <end position="958"/>
    </location>
</feature>
<dbReference type="InterPro" id="IPR038726">
    <property type="entry name" value="PDDEXK_AddAB-type"/>
</dbReference>
<dbReference type="GO" id="GO:0033202">
    <property type="term" value="C:DNA helicase complex"/>
    <property type="evidence" value="ECO:0007669"/>
    <property type="project" value="TreeGrafter"/>
</dbReference>
<dbReference type="Gene3D" id="3.90.320.10">
    <property type="match status" value="1"/>
</dbReference>
<comment type="catalytic activity">
    <reaction evidence="11">
        <text>Couples ATP hydrolysis with the unwinding of duplex DNA by translocating in the 3'-5' direction.</text>
        <dbReference type="EC" id="5.6.2.4"/>
    </reaction>
</comment>
<gene>
    <name evidence="19" type="primary">addA</name>
    <name evidence="19" type="ORF">FNB15_02445</name>
</gene>
<dbReference type="RefSeq" id="WP_144067190.1">
    <property type="nucleotide sequence ID" value="NZ_CP041636.1"/>
</dbReference>
<dbReference type="GO" id="GO:0043138">
    <property type="term" value="F:3'-5' DNA helicase activity"/>
    <property type="evidence" value="ECO:0007669"/>
    <property type="project" value="UniProtKB-EC"/>
</dbReference>
<dbReference type="EC" id="5.6.2.4" evidence="12"/>
<evidence type="ECO:0000256" key="12">
    <source>
        <dbReference type="ARBA" id="ARBA00034808"/>
    </source>
</evidence>
<feature type="region of interest" description="Disordered" evidence="16">
    <location>
        <begin position="516"/>
        <end position="557"/>
    </location>
</feature>
<organism evidence="19 20">
    <name type="scientific">Ferrovibrio terrae</name>
    <dbReference type="NCBI Taxonomy" id="2594003"/>
    <lineage>
        <taxon>Bacteria</taxon>
        <taxon>Pseudomonadati</taxon>
        <taxon>Pseudomonadota</taxon>
        <taxon>Alphaproteobacteria</taxon>
        <taxon>Rhodospirillales</taxon>
        <taxon>Rhodospirillaceae</taxon>
        <taxon>Ferrovibrio</taxon>
    </lineage>
</organism>
<feature type="domain" description="UvrD-like helicase C-terminal" evidence="18">
    <location>
        <begin position="523"/>
        <end position="797"/>
    </location>
</feature>
<dbReference type="GO" id="GO:0004527">
    <property type="term" value="F:exonuclease activity"/>
    <property type="evidence" value="ECO:0007669"/>
    <property type="project" value="UniProtKB-KW"/>
</dbReference>
<evidence type="ECO:0000259" key="17">
    <source>
        <dbReference type="PROSITE" id="PS51198"/>
    </source>
</evidence>
<feature type="compositionally biased region" description="Pro residues" evidence="16">
    <location>
        <begin position="964"/>
        <end position="990"/>
    </location>
</feature>
<dbReference type="Pfam" id="PF13361">
    <property type="entry name" value="UvrD_C"/>
    <property type="match status" value="1"/>
</dbReference>
<dbReference type="PANTHER" id="PTHR11070:SF2">
    <property type="entry name" value="ATP-DEPENDENT DNA HELICASE SRS2"/>
    <property type="match status" value="1"/>
</dbReference>
<evidence type="ECO:0000256" key="13">
    <source>
        <dbReference type="ARBA" id="ARBA00034923"/>
    </source>
</evidence>
<keyword evidence="20" id="KW-1185">Reference proteome</keyword>
<evidence type="ECO:0000256" key="6">
    <source>
        <dbReference type="ARBA" id="ARBA00022839"/>
    </source>
</evidence>
<reference evidence="19 20" key="1">
    <citation type="submission" date="2019-07" db="EMBL/GenBank/DDBJ databases">
        <title>Genome sequencing for Ferrovibrio sp. K5.</title>
        <authorList>
            <person name="Park S.-J."/>
        </authorList>
    </citation>
    <scope>NUCLEOTIDE SEQUENCE [LARGE SCALE GENOMIC DNA]</scope>
    <source>
        <strain evidence="19 20">K5</strain>
    </source>
</reference>
<evidence type="ECO:0000256" key="3">
    <source>
        <dbReference type="ARBA" id="ARBA00022763"/>
    </source>
</evidence>
<feature type="region of interest" description="Disordered" evidence="16">
    <location>
        <begin position="929"/>
        <end position="994"/>
    </location>
</feature>
<dbReference type="EMBL" id="CP041636">
    <property type="protein sequence ID" value="QDO96209.1"/>
    <property type="molecule type" value="Genomic_DNA"/>
</dbReference>
<protein>
    <recommendedName>
        <fullName evidence="12">DNA 3'-5' helicase</fullName>
        <ecNumber evidence="12">5.6.2.4</ecNumber>
    </recommendedName>
    <alternativeName>
        <fullName evidence="13">DNA 3'-5' helicase II</fullName>
    </alternativeName>
</protein>
<dbReference type="OrthoDB" id="9810135at2"/>
<evidence type="ECO:0000259" key="18">
    <source>
        <dbReference type="PROSITE" id="PS51217"/>
    </source>
</evidence>
<dbReference type="InterPro" id="IPR011604">
    <property type="entry name" value="PDDEXK-like_dom_sf"/>
</dbReference>
<dbReference type="PROSITE" id="PS51198">
    <property type="entry name" value="UVRD_HELICASE_ATP_BIND"/>
    <property type="match status" value="1"/>
</dbReference>
<evidence type="ECO:0000256" key="10">
    <source>
        <dbReference type="ARBA" id="ARBA00023235"/>
    </source>
</evidence>
<evidence type="ECO:0000256" key="11">
    <source>
        <dbReference type="ARBA" id="ARBA00034617"/>
    </source>
</evidence>
<keyword evidence="3" id="KW-0227">DNA damage</keyword>
<dbReference type="SUPFAM" id="SSF52980">
    <property type="entry name" value="Restriction endonuclease-like"/>
    <property type="match status" value="1"/>
</dbReference>
<dbReference type="InterPro" id="IPR027417">
    <property type="entry name" value="P-loop_NTPase"/>
</dbReference>
<dbReference type="AlphaFoldDB" id="A0A516GXE1"/>
<feature type="binding site" evidence="15">
    <location>
        <begin position="33"/>
        <end position="40"/>
    </location>
    <ligand>
        <name>ATP</name>
        <dbReference type="ChEBI" id="CHEBI:30616"/>
    </ligand>
</feature>
<dbReference type="InterPro" id="IPR000212">
    <property type="entry name" value="DNA_helicase_UvrD/REP"/>
</dbReference>
<evidence type="ECO:0000256" key="16">
    <source>
        <dbReference type="SAM" id="MobiDB-lite"/>
    </source>
</evidence>
<dbReference type="GO" id="GO:0003677">
    <property type="term" value="F:DNA binding"/>
    <property type="evidence" value="ECO:0007669"/>
    <property type="project" value="UniProtKB-KW"/>
</dbReference>
<dbReference type="Pfam" id="PF00580">
    <property type="entry name" value="UvrD-helicase"/>
    <property type="match status" value="1"/>
</dbReference>
<dbReference type="Gene3D" id="1.10.486.10">
    <property type="entry name" value="PCRA, domain 4"/>
    <property type="match status" value="1"/>
</dbReference>
<keyword evidence="7 15" id="KW-0067">ATP-binding</keyword>
<feature type="domain" description="UvrD-like helicase ATP-binding" evidence="17">
    <location>
        <begin position="12"/>
        <end position="494"/>
    </location>
</feature>
<keyword evidence="10" id="KW-0413">Isomerase</keyword>
<evidence type="ECO:0000256" key="1">
    <source>
        <dbReference type="ARBA" id="ARBA00022722"/>
    </source>
</evidence>
<dbReference type="Gene3D" id="3.30.160.800">
    <property type="match status" value="1"/>
</dbReference>
<keyword evidence="5 15" id="KW-0347">Helicase</keyword>
<dbReference type="InterPro" id="IPR014151">
    <property type="entry name" value="DNA_helicase_AddA"/>
</dbReference>
<comment type="catalytic activity">
    <reaction evidence="14">
        <text>ATP + H2O = ADP + phosphate + H(+)</text>
        <dbReference type="Rhea" id="RHEA:13065"/>
        <dbReference type="ChEBI" id="CHEBI:15377"/>
        <dbReference type="ChEBI" id="CHEBI:15378"/>
        <dbReference type="ChEBI" id="CHEBI:30616"/>
        <dbReference type="ChEBI" id="CHEBI:43474"/>
        <dbReference type="ChEBI" id="CHEBI:456216"/>
        <dbReference type="EC" id="5.6.2.4"/>
    </reaction>
</comment>
<dbReference type="GO" id="GO:0005829">
    <property type="term" value="C:cytosol"/>
    <property type="evidence" value="ECO:0007669"/>
    <property type="project" value="TreeGrafter"/>
</dbReference>
<dbReference type="KEGG" id="fer:FNB15_02445"/>
<keyword evidence="2 15" id="KW-0547">Nucleotide-binding</keyword>